<feature type="chain" id="PRO_5046937150" description="Secreted protein" evidence="1">
    <location>
        <begin position="23"/>
        <end position="128"/>
    </location>
</feature>
<gene>
    <name evidence="2" type="ORF">J8F10_35440</name>
</gene>
<organism evidence="2 3">
    <name type="scientific">Gemmata palustris</name>
    <dbReference type="NCBI Taxonomy" id="2822762"/>
    <lineage>
        <taxon>Bacteria</taxon>
        <taxon>Pseudomonadati</taxon>
        <taxon>Planctomycetota</taxon>
        <taxon>Planctomycetia</taxon>
        <taxon>Gemmatales</taxon>
        <taxon>Gemmataceae</taxon>
        <taxon>Gemmata</taxon>
    </lineage>
</organism>
<feature type="signal peptide" evidence="1">
    <location>
        <begin position="1"/>
        <end position="22"/>
    </location>
</feature>
<proteinExistence type="predicted"/>
<reference evidence="2 3" key="1">
    <citation type="submission" date="2021-04" db="EMBL/GenBank/DDBJ databases">
        <authorList>
            <person name="Ivanova A."/>
        </authorList>
    </citation>
    <scope>NUCLEOTIDE SEQUENCE [LARGE SCALE GENOMIC DNA]</scope>
    <source>
        <strain evidence="2 3">G18</strain>
    </source>
</reference>
<keyword evidence="1" id="KW-0732">Signal</keyword>
<evidence type="ECO:0000256" key="1">
    <source>
        <dbReference type="SAM" id="SignalP"/>
    </source>
</evidence>
<evidence type="ECO:0008006" key="4">
    <source>
        <dbReference type="Google" id="ProtNLM"/>
    </source>
</evidence>
<evidence type="ECO:0000313" key="2">
    <source>
        <dbReference type="EMBL" id="MBP3960549.1"/>
    </source>
</evidence>
<evidence type="ECO:0000313" key="3">
    <source>
        <dbReference type="Proteomes" id="UP000676565"/>
    </source>
</evidence>
<dbReference type="EMBL" id="JAGKQQ010000002">
    <property type="protein sequence ID" value="MBP3960549.1"/>
    <property type="molecule type" value="Genomic_DNA"/>
</dbReference>
<comment type="caution">
    <text evidence="2">The sequence shown here is derived from an EMBL/GenBank/DDBJ whole genome shotgun (WGS) entry which is preliminary data.</text>
</comment>
<dbReference type="Proteomes" id="UP000676565">
    <property type="component" value="Unassembled WGS sequence"/>
</dbReference>
<keyword evidence="3" id="KW-1185">Reference proteome</keyword>
<name>A0ABS5C3H9_9BACT</name>
<dbReference type="RefSeq" id="WP_210662706.1">
    <property type="nucleotide sequence ID" value="NZ_JAGKQQ010000002.1"/>
</dbReference>
<sequence length="128" mass="13394">MFVNTYTLTRAAAVAVFALALAGCGERTAQNATAPKPDVPGNEAPADEIAAERAKLSPEDRALVEAQEWCVISSDERLGSMGAPIKLTIKGQPVFVCCKGCVRKAEANPDATLTKVADLKAKAKPKAP</sequence>
<protein>
    <recommendedName>
        <fullName evidence="4">Secreted protein</fullName>
    </recommendedName>
</protein>
<accession>A0ABS5C3H9</accession>